<dbReference type="Proteomes" id="UP001431209">
    <property type="component" value="Unassembled WGS sequence"/>
</dbReference>
<dbReference type="GO" id="GO:0003958">
    <property type="term" value="F:NADPH-hemoprotein reductase activity"/>
    <property type="evidence" value="ECO:0007669"/>
    <property type="project" value="TreeGrafter"/>
</dbReference>
<evidence type="ECO:0000256" key="2">
    <source>
        <dbReference type="ARBA" id="ARBA00001974"/>
    </source>
</evidence>
<evidence type="ECO:0000256" key="6">
    <source>
        <dbReference type="ARBA" id="ARBA00022857"/>
    </source>
</evidence>
<dbReference type="Pfam" id="PF00175">
    <property type="entry name" value="NAD_binding_1"/>
    <property type="match status" value="1"/>
</dbReference>
<dbReference type="Gene3D" id="3.40.50.80">
    <property type="entry name" value="Nucleotide-binding domain of ferredoxin-NADP reductase (FNR) module"/>
    <property type="match status" value="1"/>
</dbReference>
<dbReference type="SUPFAM" id="SSF63380">
    <property type="entry name" value="Riboflavin synthase domain-like"/>
    <property type="match status" value="1"/>
</dbReference>
<dbReference type="FunFam" id="3.40.50.80:FF:000001">
    <property type="entry name" value="NADPH--cytochrome P450 reductase 1"/>
    <property type="match status" value="1"/>
</dbReference>
<evidence type="ECO:0000256" key="7">
    <source>
        <dbReference type="ARBA" id="ARBA00023002"/>
    </source>
</evidence>
<dbReference type="InterPro" id="IPR017938">
    <property type="entry name" value="Riboflavin_synthase-like_b-brl"/>
</dbReference>
<dbReference type="InterPro" id="IPR003097">
    <property type="entry name" value="CysJ-like_FAD-binding"/>
</dbReference>
<keyword evidence="5" id="KW-0274">FAD</keyword>
<feature type="domain" description="FAD-binding FR-type" evidence="8">
    <location>
        <begin position="1"/>
        <end position="191"/>
    </location>
</feature>
<comment type="cofactor">
    <cofactor evidence="2">
        <name>FAD</name>
        <dbReference type="ChEBI" id="CHEBI:57692"/>
    </cofactor>
</comment>
<evidence type="ECO:0000313" key="10">
    <source>
        <dbReference type="Proteomes" id="UP001431209"/>
    </source>
</evidence>
<keyword evidence="6" id="KW-0521">NADP</keyword>
<dbReference type="PROSITE" id="PS51384">
    <property type="entry name" value="FAD_FR"/>
    <property type="match status" value="1"/>
</dbReference>
<dbReference type="PANTHER" id="PTHR19384:SF127">
    <property type="entry name" value="BIFUNCTIONAL CYTOCHROME P450_NADPH--P450 REDUCTASE"/>
    <property type="match status" value="1"/>
</dbReference>
<dbReference type="PANTHER" id="PTHR19384">
    <property type="entry name" value="NITRIC OXIDE SYNTHASE-RELATED"/>
    <property type="match status" value="1"/>
</dbReference>
<evidence type="ECO:0000256" key="1">
    <source>
        <dbReference type="ARBA" id="ARBA00001917"/>
    </source>
</evidence>
<dbReference type="Gene3D" id="2.40.30.10">
    <property type="entry name" value="Translation factors"/>
    <property type="match status" value="1"/>
</dbReference>
<dbReference type="SUPFAM" id="SSF52343">
    <property type="entry name" value="Ferredoxin reductase-like, C-terminal NADP-linked domain"/>
    <property type="match status" value="1"/>
</dbReference>
<dbReference type="EMBL" id="JAOPGA020000776">
    <property type="protein sequence ID" value="KAL0481599.1"/>
    <property type="molecule type" value="Genomic_DNA"/>
</dbReference>
<dbReference type="InterPro" id="IPR023173">
    <property type="entry name" value="NADPH_Cyt_P450_Rdtase_alpha"/>
</dbReference>
<evidence type="ECO:0000256" key="5">
    <source>
        <dbReference type="ARBA" id="ARBA00022827"/>
    </source>
</evidence>
<dbReference type="InterPro" id="IPR001433">
    <property type="entry name" value="OxRdtase_FAD/NAD-bd"/>
</dbReference>
<dbReference type="InterPro" id="IPR039261">
    <property type="entry name" value="FNR_nucleotide-bd"/>
</dbReference>
<dbReference type="AlphaFoldDB" id="A0AAW2YWX5"/>
<gene>
    <name evidence="9" type="ORF">AKO1_012512</name>
</gene>
<organism evidence="9 10">
    <name type="scientific">Acrasis kona</name>
    <dbReference type="NCBI Taxonomy" id="1008807"/>
    <lineage>
        <taxon>Eukaryota</taxon>
        <taxon>Discoba</taxon>
        <taxon>Heterolobosea</taxon>
        <taxon>Tetramitia</taxon>
        <taxon>Eutetramitia</taxon>
        <taxon>Acrasidae</taxon>
        <taxon>Acrasis</taxon>
    </lineage>
</organism>
<keyword evidence="10" id="KW-1185">Reference proteome</keyword>
<evidence type="ECO:0000256" key="3">
    <source>
        <dbReference type="ARBA" id="ARBA00022630"/>
    </source>
</evidence>
<keyword evidence="3" id="KW-0285">Flavoprotein</keyword>
<dbReference type="Gene3D" id="1.20.990.10">
    <property type="entry name" value="NADPH-cytochrome p450 Reductase, Chain A, domain 3"/>
    <property type="match status" value="1"/>
</dbReference>
<comment type="cofactor">
    <cofactor evidence="1">
        <name>FMN</name>
        <dbReference type="ChEBI" id="CHEBI:58210"/>
    </cofactor>
</comment>
<dbReference type="Pfam" id="PF00667">
    <property type="entry name" value="FAD_binding_1"/>
    <property type="match status" value="1"/>
</dbReference>
<sequence length="346" mass="38423">MKYQSGDYLAILPVNPPSVVNKVLGRFNLQHDDTINVATSADKSDLMFPTDRPISVVELFTNYFELSLPANKVQVQTINQLCGTQLDFSNIDESDKRKPPSVIDILLQHPECNLPLAEFVNMSVPMRLRQYSISSSPLNQPDKCTITVGVLSAPNWNGTGVHLGVASNFLAAIEPGTLISVSIKQSRFKLPDDSKEPIIMIGAGTGLAPFRGFIQERSVRKSNGCELGPALLFFGCRDQDRDFIYKKELTKWSEEGCVELKPVFSRKPEVSGVKYVQDKLMECKEQVAALLKEDAYIYICGEGAHMAPQVKKILIGIYKESSGCTQEEAETRMSSIDKRYSVDVFA</sequence>
<dbReference type="GO" id="GO:0050660">
    <property type="term" value="F:flavin adenine dinucleotide binding"/>
    <property type="evidence" value="ECO:0007669"/>
    <property type="project" value="TreeGrafter"/>
</dbReference>
<evidence type="ECO:0000259" key="8">
    <source>
        <dbReference type="PROSITE" id="PS51384"/>
    </source>
</evidence>
<dbReference type="InterPro" id="IPR017927">
    <property type="entry name" value="FAD-bd_FR_type"/>
</dbReference>
<name>A0AAW2YWX5_9EUKA</name>
<keyword evidence="4" id="KW-0288">FMN</keyword>
<comment type="caution">
    <text evidence="9">The sequence shown here is derived from an EMBL/GenBank/DDBJ whole genome shotgun (WGS) entry which is preliminary data.</text>
</comment>
<dbReference type="GO" id="GO:0010181">
    <property type="term" value="F:FMN binding"/>
    <property type="evidence" value="ECO:0007669"/>
    <property type="project" value="TreeGrafter"/>
</dbReference>
<dbReference type="PRINTS" id="PR00371">
    <property type="entry name" value="FPNCR"/>
</dbReference>
<keyword evidence="7" id="KW-0560">Oxidoreductase</keyword>
<proteinExistence type="predicted"/>
<dbReference type="InterPro" id="IPR001709">
    <property type="entry name" value="Flavoprot_Pyr_Nucl_cyt_Rdtase"/>
</dbReference>
<evidence type="ECO:0000313" key="9">
    <source>
        <dbReference type="EMBL" id="KAL0481599.1"/>
    </source>
</evidence>
<accession>A0AAW2YWX5</accession>
<dbReference type="GO" id="GO:0005829">
    <property type="term" value="C:cytosol"/>
    <property type="evidence" value="ECO:0007669"/>
    <property type="project" value="TreeGrafter"/>
</dbReference>
<evidence type="ECO:0000256" key="4">
    <source>
        <dbReference type="ARBA" id="ARBA00022643"/>
    </source>
</evidence>
<protein>
    <submittedName>
        <fullName evidence="9">Bifunctional P-450/NADPH-P450 reductase</fullName>
    </submittedName>
</protein>
<reference evidence="9 10" key="1">
    <citation type="submission" date="2024-03" db="EMBL/GenBank/DDBJ databases">
        <title>The Acrasis kona genome and developmental transcriptomes reveal deep origins of eukaryotic multicellular pathways.</title>
        <authorList>
            <person name="Sheikh S."/>
            <person name="Fu C.-J."/>
            <person name="Brown M.W."/>
            <person name="Baldauf S.L."/>
        </authorList>
    </citation>
    <scope>NUCLEOTIDE SEQUENCE [LARGE SCALE GENOMIC DNA]</scope>
    <source>
        <strain evidence="9 10">ATCC MYA-3509</strain>
    </source>
</reference>